<gene>
    <name evidence="1" type="ORF">E4L98_19225</name>
</gene>
<dbReference type="AlphaFoldDB" id="A0A4Y9SC83"/>
<evidence type="ECO:0000313" key="1">
    <source>
        <dbReference type="EMBL" id="TFW17978.1"/>
    </source>
</evidence>
<dbReference type="RefSeq" id="WP_135203161.1">
    <property type="nucleotide sequence ID" value="NZ_SPVG01000191.1"/>
</dbReference>
<reference evidence="1 2" key="1">
    <citation type="submission" date="2019-03" db="EMBL/GenBank/DDBJ databases">
        <title>Draft Genome Sequence of Duganella callidus sp. nov., a Novel Duganella Species Isolated from Cultivated Soil.</title>
        <authorList>
            <person name="Raths R."/>
            <person name="Peta V."/>
            <person name="Bucking H."/>
        </authorList>
    </citation>
    <scope>NUCLEOTIDE SEQUENCE [LARGE SCALE GENOMIC DNA]</scope>
    <source>
        <strain evidence="1 2">DN04</strain>
    </source>
</reference>
<protein>
    <submittedName>
        <fullName evidence="1">Uncharacterized protein</fullName>
    </submittedName>
</protein>
<dbReference type="EMBL" id="SPVG01000191">
    <property type="protein sequence ID" value="TFW17978.1"/>
    <property type="molecule type" value="Genomic_DNA"/>
</dbReference>
<keyword evidence="2" id="KW-1185">Reference proteome</keyword>
<sequence length="60" mass="6437">MDRNIIAINHHYANREAAIAIACYSAAAHNGLANSQADKCDDGSHACPTCPFLQPNQVNQ</sequence>
<accession>A0A4Y9SC83</accession>
<organism evidence="1 2">
    <name type="scientific">Duganella callida</name>
    <dbReference type="NCBI Taxonomy" id="2561932"/>
    <lineage>
        <taxon>Bacteria</taxon>
        <taxon>Pseudomonadati</taxon>
        <taxon>Pseudomonadota</taxon>
        <taxon>Betaproteobacteria</taxon>
        <taxon>Burkholderiales</taxon>
        <taxon>Oxalobacteraceae</taxon>
        <taxon>Telluria group</taxon>
        <taxon>Duganella</taxon>
    </lineage>
</organism>
<proteinExistence type="predicted"/>
<dbReference type="Proteomes" id="UP000297729">
    <property type="component" value="Unassembled WGS sequence"/>
</dbReference>
<evidence type="ECO:0000313" key="2">
    <source>
        <dbReference type="Proteomes" id="UP000297729"/>
    </source>
</evidence>
<name>A0A4Y9SC83_9BURK</name>
<comment type="caution">
    <text evidence="1">The sequence shown here is derived from an EMBL/GenBank/DDBJ whole genome shotgun (WGS) entry which is preliminary data.</text>
</comment>